<dbReference type="AlphaFoldDB" id="A0A517Z624"/>
<dbReference type="PANTHER" id="PTHR11706">
    <property type="entry name" value="SOLUTE CARRIER PROTEIN FAMILY 11 MEMBER"/>
    <property type="match status" value="1"/>
</dbReference>
<feature type="transmembrane region" description="Helical" evidence="7">
    <location>
        <begin position="289"/>
        <end position="322"/>
    </location>
</feature>
<evidence type="ECO:0000256" key="7">
    <source>
        <dbReference type="SAM" id="Phobius"/>
    </source>
</evidence>
<dbReference type="InterPro" id="IPR001046">
    <property type="entry name" value="NRAMP_fam"/>
</dbReference>
<dbReference type="PANTHER" id="PTHR11706:SF33">
    <property type="entry name" value="NATURAL RESISTANCE-ASSOCIATED MACROPHAGE PROTEIN 2"/>
    <property type="match status" value="1"/>
</dbReference>
<comment type="subcellular location">
    <subcellularLocation>
        <location evidence="1">Membrane</location>
        <topology evidence="1">Multi-pass membrane protein</topology>
    </subcellularLocation>
</comment>
<keyword evidence="9" id="KW-1185">Reference proteome</keyword>
<dbReference type="GO" id="GO:0015086">
    <property type="term" value="F:cadmium ion transmembrane transporter activity"/>
    <property type="evidence" value="ECO:0007669"/>
    <property type="project" value="TreeGrafter"/>
</dbReference>
<feature type="transmembrane region" description="Helical" evidence="7">
    <location>
        <begin position="206"/>
        <end position="228"/>
    </location>
</feature>
<dbReference type="RefSeq" id="WP_145369282.1">
    <property type="nucleotide sequence ID" value="NZ_CP036275.1"/>
</dbReference>
<proteinExistence type="predicted"/>
<keyword evidence="3 7" id="KW-0812">Transmembrane</keyword>
<evidence type="ECO:0000256" key="6">
    <source>
        <dbReference type="ARBA" id="ARBA00023136"/>
    </source>
</evidence>
<feature type="transmembrane region" description="Helical" evidence="7">
    <location>
        <begin position="334"/>
        <end position="354"/>
    </location>
</feature>
<keyword evidence="6 7" id="KW-0472">Membrane</keyword>
<dbReference type="OrthoDB" id="9787548at2"/>
<dbReference type="GO" id="GO:0034755">
    <property type="term" value="P:iron ion transmembrane transport"/>
    <property type="evidence" value="ECO:0007669"/>
    <property type="project" value="TreeGrafter"/>
</dbReference>
<feature type="transmembrane region" description="Helical" evidence="7">
    <location>
        <begin position="133"/>
        <end position="153"/>
    </location>
</feature>
<keyword evidence="2" id="KW-0813">Transport</keyword>
<dbReference type="Proteomes" id="UP000320496">
    <property type="component" value="Chromosome"/>
</dbReference>
<feature type="transmembrane region" description="Helical" evidence="7">
    <location>
        <begin position="165"/>
        <end position="186"/>
    </location>
</feature>
<evidence type="ECO:0000256" key="1">
    <source>
        <dbReference type="ARBA" id="ARBA00004141"/>
    </source>
</evidence>
<name>A0A517Z624_9PLAN</name>
<dbReference type="KEGG" id="mri:Mal4_22710"/>
<feature type="transmembrane region" description="Helical" evidence="7">
    <location>
        <begin position="45"/>
        <end position="70"/>
    </location>
</feature>
<keyword evidence="5 7" id="KW-1133">Transmembrane helix</keyword>
<dbReference type="Gene3D" id="1.20.1740.10">
    <property type="entry name" value="Amino acid/polyamine transporter I"/>
    <property type="match status" value="1"/>
</dbReference>
<evidence type="ECO:0000313" key="8">
    <source>
        <dbReference type="EMBL" id="QDU37952.1"/>
    </source>
</evidence>
<gene>
    <name evidence="8" type="primary">mntH</name>
    <name evidence="8" type="ORF">Mal4_22710</name>
</gene>
<protein>
    <submittedName>
        <fullName evidence="8">Divalent metal cation transporter MntH</fullName>
    </submittedName>
</protein>
<organism evidence="8 9">
    <name type="scientific">Maioricimonas rarisocia</name>
    <dbReference type="NCBI Taxonomy" id="2528026"/>
    <lineage>
        <taxon>Bacteria</taxon>
        <taxon>Pseudomonadati</taxon>
        <taxon>Planctomycetota</taxon>
        <taxon>Planctomycetia</taxon>
        <taxon>Planctomycetales</taxon>
        <taxon>Planctomycetaceae</taxon>
        <taxon>Maioricimonas</taxon>
    </lineage>
</organism>
<dbReference type="GO" id="GO:0005384">
    <property type="term" value="F:manganese ion transmembrane transporter activity"/>
    <property type="evidence" value="ECO:0007669"/>
    <property type="project" value="TreeGrafter"/>
</dbReference>
<feature type="transmembrane region" description="Helical" evidence="7">
    <location>
        <begin position="360"/>
        <end position="387"/>
    </location>
</feature>
<feature type="transmembrane region" description="Helical" evidence="7">
    <location>
        <begin position="91"/>
        <end position="113"/>
    </location>
</feature>
<dbReference type="Pfam" id="PF01566">
    <property type="entry name" value="Nramp"/>
    <property type="match status" value="1"/>
</dbReference>
<dbReference type="GO" id="GO:0005886">
    <property type="term" value="C:plasma membrane"/>
    <property type="evidence" value="ECO:0007669"/>
    <property type="project" value="TreeGrafter"/>
</dbReference>
<reference evidence="8 9" key="1">
    <citation type="submission" date="2019-02" db="EMBL/GenBank/DDBJ databases">
        <title>Deep-cultivation of Planctomycetes and their phenomic and genomic characterization uncovers novel biology.</title>
        <authorList>
            <person name="Wiegand S."/>
            <person name="Jogler M."/>
            <person name="Boedeker C."/>
            <person name="Pinto D."/>
            <person name="Vollmers J."/>
            <person name="Rivas-Marin E."/>
            <person name="Kohn T."/>
            <person name="Peeters S.H."/>
            <person name="Heuer A."/>
            <person name="Rast P."/>
            <person name="Oberbeckmann S."/>
            <person name="Bunk B."/>
            <person name="Jeske O."/>
            <person name="Meyerdierks A."/>
            <person name="Storesund J.E."/>
            <person name="Kallscheuer N."/>
            <person name="Luecker S."/>
            <person name="Lage O.M."/>
            <person name="Pohl T."/>
            <person name="Merkel B.J."/>
            <person name="Hornburger P."/>
            <person name="Mueller R.-W."/>
            <person name="Bruemmer F."/>
            <person name="Labrenz M."/>
            <person name="Spormann A.M."/>
            <person name="Op den Camp H."/>
            <person name="Overmann J."/>
            <person name="Amann R."/>
            <person name="Jetten M.S.M."/>
            <person name="Mascher T."/>
            <person name="Medema M.H."/>
            <person name="Devos D.P."/>
            <person name="Kaster A.-K."/>
            <person name="Ovreas L."/>
            <person name="Rohde M."/>
            <person name="Galperin M.Y."/>
            <person name="Jogler C."/>
        </authorList>
    </citation>
    <scope>NUCLEOTIDE SEQUENCE [LARGE SCALE GENOMIC DNA]</scope>
    <source>
        <strain evidence="8 9">Mal4</strain>
    </source>
</reference>
<dbReference type="EMBL" id="CP036275">
    <property type="protein sequence ID" value="QDU37952.1"/>
    <property type="molecule type" value="Genomic_DNA"/>
</dbReference>
<feature type="transmembrane region" description="Helical" evidence="7">
    <location>
        <begin position="20"/>
        <end position="39"/>
    </location>
</feature>
<feature type="transmembrane region" description="Helical" evidence="7">
    <location>
        <begin position="399"/>
        <end position="420"/>
    </location>
</feature>
<feature type="transmembrane region" description="Helical" evidence="7">
    <location>
        <begin position="248"/>
        <end position="269"/>
    </location>
</feature>
<keyword evidence="4" id="KW-0769">Symport</keyword>
<evidence type="ECO:0000313" key="9">
    <source>
        <dbReference type="Proteomes" id="UP000320496"/>
    </source>
</evidence>
<sequence>MSESSAAAPSNTGILRFFRALGPAIIVASVVLGPGSILASSKVGAAYGFGMVWVLVLAAGLMMGMTALGARLGVVLDGTLCDELTRRIGRPVAALIGLTVFLVCACFQFSNNLGVLAALEPWLTETTPAAESLYSASNAVLLALNGAIILFLFGSKKLYLPIERLMMLLVGLMILAFFGNFIFLLASGGAPAANSNASTAPPPTDALVSVLALIGTTFSIAGAFYQAYLVREKGWGISEVKRGLIDSVAGISVLGIISLVIMLTAAISFHGRDVQLATVSDVARQLEPLFGPSAVVLFSLGIFAGAFSSFLVNAMIGGAMLADGLGFGGRMDSMATKWFTTAALLLGMCVALFVPTGQRVGLVIFAQAMVVTGFPLLAASMLYLAAAKDLEGERRIPRWMLGVAALGLAVVLISAARLGYTIVLKLMQSS</sequence>
<accession>A0A517Z624</accession>
<dbReference type="GO" id="GO:0015293">
    <property type="term" value="F:symporter activity"/>
    <property type="evidence" value="ECO:0007669"/>
    <property type="project" value="UniProtKB-KW"/>
</dbReference>
<evidence type="ECO:0000256" key="2">
    <source>
        <dbReference type="ARBA" id="ARBA00022448"/>
    </source>
</evidence>
<evidence type="ECO:0000256" key="5">
    <source>
        <dbReference type="ARBA" id="ARBA00022989"/>
    </source>
</evidence>
<evidence type="ECO:0000256" key="4">
    <source>
        <dbReference type="ARBA" id="ARBA00022847"/>
    </source>
</evidence>
<evidence type="ECO:0000256" key="3">
    <source>
        <dbReference type="ARBA" id="ARBA00022692"/>
    </source>
</evidence>